<dbReference type="EMBL" id="CP028519">
    <property type="protein sequence ID" value="AVY95023.1"/>
    <property type="molecule type" value="Genomic_DNA"/>
</dbReference>
<comment type="similarity">
    <text evidence="2 7">Belongs to the glucose-6-phosphate dehydrogenase family.</text>
</comment>
<evidence type="ECO:0000256" key="2">
    <source>
        <dbReference type="ARBA" id="ARBA00009975"/>
    </source>
</evidence>
<feature type="binding site" evidence="7">
    <location>
        <position position="226"/>
    </location>
    <ligand>
        <name>substrate</name>
    </ligand>
</feature>
<evidence type="ECO:0000256" key="4">
    <source>
        <dbReference type="ARBA" id="ARBA00022857"/>
    </source>
</evidence>
<feature type="binding site" evidence="7">
    <location>
        <position position="173"/>
    </location>
    <ligand>
        <name>substrate</name>
    </ligand>
</feature>
<protein>
    <recommendedName>
        <fullName evidence="7">Glucose-6-phosphate 1-dehydrogenase</fullName>
        <shortName evidence="7">G6PD</shortName>
        <ecNumber evidence="7">1.1.1.49</ecNumber>
    </recommendedName>
</protein>
<comment type="catalytic activity">
    <reaction evidence="7">
        <text>D-glucose 6-phosphate + NADP(+) = 6-phospho-D-glucono-1,5-lactone + NADPH + H(+)</text>
        <dbReference type="Rhea" id="RHEA:15841"/>
        <dbReference type="ChEBI" id="CHEBI:15378"/>
        <dbReference type="ChEBI" id="CHEBI:57783"/>
        <dbReference type="ChEBI" id="CHEBI:57955"/>
        <dbReference type="ChEBI" id="CHEBI:58349"/>
        <dbReference type="ChEBI" id="CHEBI:61548"/>
        <dbReference type="EC" id="1.1.1.49"/>
    </reaction>
</comment>
<keyword evidence="5 7" id="KW-0560">Oxidoreductase</keyword>
<dbReference type="Proteomes" id="UP000244173">
    <property type="component" value="Chromosome"/>
</dbReference>
<reference evidence="10 11" key="1">
    <citation type="submission" date="2018-04" db="EMBL/GenBank/DDBJ databases">
        <title>Denitrifier Microvirgula.</title>
        <authorList>
            <person name="Anderson E."/>
            <person name="Jang J."/>
            <person name="Ishii S."/>
        </authorList>
    </citation>
    <scope>NUCLEOTIDE SEQUENCE [LARGE SCALE GENOMIC DNA]</scope>
    <source>
        <strain evidence="10 11">BE2.4</strain>
    </source>
</reference>
<dbReference type="InterPro" id="IPR022674">
    <property type="entry name" value="G6P_DH_NAD-bd"/>
</dbReference>
<keyword evidence="11" id="KW-1185">Reference proteome</keyword>
<dbReference type="UniPathway" id="UPA00115">
    <property type="reaction ID" value="UER00408"/>
</dbReference>
<dbReference type="NCBIfam" id="NF009492">
    <property type="entry name" value="PRK12853.1-3"/>
    <property type="match status" value="1"/>
</dbReference>
<feature type="binding site" evidence="7">
    <location>
        <position position="207"/>
    </location>
    <ligand>
        <name>substrate</name>
    </ligand>
</feature>
<dbReference type="Pfam" id="PF00479">
    <property type="entry name" value="G6PD_N"/>
    <property type="match status" value="1"/>
</dbReference>
<evidence type="ECO:0000259" key="8">
    <source>
        <dbReference type="Pfam" id="PF00479"/>
    </source>
</evidence>
<evidence type="ECO:0000313" key="10">
    <source>
        <dbReference type="EMBL" id="AVY95023.1"/>
    </source>
</evidence>
<dbReference type="Pfam" id="PF02781">
    <property type="entry name" value="G6PD_C"/>
    <property type="match status" value="1"/>
</dbReference>
<feature type="domain" description="Glucose-6-phosphate dehydrogenase NAD-binding" evidence="8">
    <location>
        <begin position="10"/>
        <end position="178"/>
    </location>
</feature>
<feature type="binding site" evidence="7">
    <location>
        <position position="139"/>
    </location>
    <ligand>
        <name>NADP(+)</name>
        <dbReference type="ChEBI" id="CHEBI:58349"/>
    </ligand>
</feature>
<dbReference type="GO" id="GO:0050661">
    <property type="term" value="F:NADP binding"/>
    <property type="evidence" value="ECO:0007669"/>
    <property type="project" value="UniProtKB-UniRule"/>
</dbReference>
<dbReference type="InterPro" id="IPR019796">
    <property type="entry name" value="G6P_DH_AS"/>
</dbReference>
<feature type="binding site" evidence="7">
    <location>
        <position position="169"/>
    </location>
    <ligand>
        <name>substrate</name>
    </ligand>
</feature>
<evidence type="ECO:0000256" key="6">
    <source>
        <dbReference type="ARBA" id="ARBA00023277"/>
    </source>
</evidence>
<comment type="caution">
    <text evidence="7">Lacks conserved residue(s) required for the propagation of feature annotation.</text>
</comment>
<feature type="binding site" evidence="7">
    <location>
        <position position="45"/>
    </location>
    <ligand>
        <name>NADP(+)</name>
        <dbReference type="ChEBI" id="CHEBI:58349"/>
    </ligand>
</feature>
<sequence>MKSAAADALVIFGASGDLAFRKIFPALQVLFARRQIDLPVIGVARTALDRQAFARRVREAALAADPGADAAALARLEARLDFVAGDYGDPATYERLRIALARSAHPLHYLAIPPSLFPAVIKGLEQSGAARGARIVVEKPFGRDLAGARALNRVLHGVFREREVFRIDHYLGKEAVQNLLYFRFANSFLEPVWNRIYIDNVQITLAENFGVGSRGHFYEEAGAIRDVIQNHLLQVLACLAMEPPTGSDDEAIRDEKARLLRAIEPLDSRNVVRGQYLGYRQEAGVAADSRVETFAAVRLSIANWRWAGVPFYLRAGKQLPLSATEVLVEFRGPPQAVFGEHHPGHGNYLRFRLSPEVVIAMGVQVKASGDTLMGETTELFATHQSSGAAGPYERLLLDAVRGDGGLFAREDEVDAAWRIVDPVLADHGPVYPYAAGSWGPEEANRFIQRNGGWHRTAGPGK</sequence>
<dbReference type="PANTHER" id="PTHR23429">
    <property type="entry name" value="GLUCOSE-6-PHOSPHATE 1-DEHYDROGENASE G6PD"/>
    <property type="match status" value="1"/>
</dbReference>
<keyword evidence="4 7" id="KW-0521">NADP</keyword>
<dbReference type="GO" id="GO:0009051">
    <property type="term" value="P:pentose-phosphate shunt, oxidative branch"/>
    <property type="evidence" value="ECO:0007669"/>
    <property type="project" value="TreeGrafter"/>
</dbReference>
<feature type="domain" description="Glucose-6-phosphate dehydrogenase C-terminal" evidence="9">
    <location>
        <begin position="181"/>
        <end position="451"/>
    </location>
</feature>
<dbReference type="PRINTS" id="PR00079">
    <property type="entry name" value="G6PDHDRGNASE"/>
</dbReference>
<evidence type="ECO:0000313" key="11">
    <source>
        <dbReference type="Proteomes" id="UP000244173"/>
    </source>
</evidence>
<dbReference type="AlphaFoldDB" id="A0A2S0PCG9"/>
<comment type="pathway">
    <text evidence="1 7">Carbohydrate degradation; pentose phosphate pathway; D-ribulose 5-phosphate from D-glucose 6-phosphate (oxidative stage): step 1/3.</text>
</comment>
<dbReference type="STRING" id="1122240.GCA_000620105_01498"/>
<proteinExistence type="inferred from homology"/>
<evidence type="ECO:0000256" key="3">
    <source>
        <dbReference type="ARBA" id="ARBA00022526"/>
    </source>
</evidence>
<evidence type="ECO:0000256" key="5">
    <source>
        <dbReference type="ARBA" id="ARBA00023002"/>
    </source>
</evidence>
<dbReference type="InterPro" id="IPR001282">
    <property type="entry name" value="G6P_DH"/>
</dbReference>
<dbReference type="PROSITE" id="PS00069">
    <property type="entry name" value="G6P_DEHYDROGENASE"/>
    <property type="match status" value="1"/>
</dbReference>
<dbReference type="InterPro" id="IPR036291">
    <property type="entry name" value="NAD(P)-bd_dom_sf"/>
</dbReference>
<dbReference type="InterPro" id="IPR022675">
    <property type="entry name" value="G6P_DH_C"/>
</dbReference>
<evidence type="ECO:0000256" key="1">
    <source>
        <dbReference type="ARBA" id="ARBA00004937"/>
    </source>
</evidence>
<dbReference type="EC" id="1.1.1.49" evidence="7"/>
<name>A0A2S0PCG9_9NEIS</name>
<dbReference type="SUPFAM" id="SSF51735">
    <property type="entry name" value="NAD(P)-binding Rossmann-fold domains"/>
    <property type="match status" value="1"/>
</dbReference>
<evidence type="ECO:0000256" key="7">
    <source>
        <dbReference type="HAMAP-Rule" id="MF_00966"/>
    </source>
</evidence>
<organism evidence="10 11">
    <name type="scientific">Microvirgula aerodenitrificans</name>
    <dbReference type="NCBI Taxonomy" id="57480"/>
    <lineage>
        <taxon>Bacteria</taxon>
        <taxon>Pseudomonadati</taxon>
        <taxon>Pseudomonadota</taxon>
        <taxon>Betaproteobacteria</taxon>
        <taxon>Neisseriales</taxon>
        <taxon>Aquaspirillaceae</taxon>
        <taxon>Microvirgula</taxon>
    </lineage>
</organism>
<dbReference type="PANTHER" id="PTHR23429:SF0">
    <property type="entry name" value="GLUCOSE-6-PHOSPHATE 1-DEHYDROGENASE"/>
    <property type="match status" value="1"/>
</dbReference>
<gene>
    <name evidence="7 10" type="primary">zwf</name>
    <name evidence="10" type="ORF">DAI18_13955</name>
</gene>
<dbReference type="NCBIfam" id="TIGR00871">
    <property type="entry name" value="zwf"/>
    <property type="match status" value="1"/>
</dbReference>
<dbReference type="GO" id="GO:0004345">
    <property type="term" value="F:glucose-6-phosphate dehydrogenase activity"/>
    <property type="evidence" value="ECO:0007669"/>
    <property type="project" value="UniProtKB-UniRule"/>
</dbReference>
<dbReference type="PIRSF" id="PIRSF000110">
    <property type="entry name" value="G6PD"/>
    <property type="match status" value="1"/>
</dbReference>
<dbReference type="Gene3D" id="3.40.50.720">
    <property type="entry name" value="NAD(P)-binding Rossmann-like Domain"/>
    <property type="match status" value="1"/>
</dbReference>
<accession>A0A2S0PCG9</accession>
<feature type="binding site" evidence="7">
    <location>
        <position position="317"/>
    </location>
    <ligand>
        <name>substrate</name>
    </ligand>
</feature>
<dbReference type="Gene3D" id="3.30.360.10">
    <property type="entry name" value="Dihydrodipicolinate Reductase, domain 2"/>
    <property type="match status" value="1"/>
</dbReference>
<dbReference type="GO" id="GO:0005829">
    <property type="term" value="C:cytosol"/>
    <property type="evidence" value="ECO:0007669"/>
    <property type="project" value="TreeGrafter"/>
</dbReference>
<dbReference type="OrthoDB" id="9802739at2"/>
<keyword evidence="3 7" id="KW-0313">Glucose metabolism</keyword>
<comment type="function">
    <text evidence="7">Catalyzes the oxidation of glucose 6-phosphate to 6-phosphogluconolactone.</text>
</comment>
<feature type="active site" description="Proton acceptor" evidence="7">
    <location>
        <position position="231"/>
    </location>
</feature>
<dbReference type="SUPFAM" id="SSF55347">
    <property type="entry name" value="Glyceraldehyde-3-phosphate dehydrogenase-like, C-terminal domain"/>
    <property type="match status" value="1"/>
</dbReference>
<dbReference type="GO" id="GO:0006006">
    <property type="term" value="P:glucose metabolic process"/>
    <property type="evidence" value="ECO:0007669"/>
    <property type="project" value="UniProtKB-KW"/>
</dbReference>
<dbReference type="HAMAP" id="MF_00966">
    <property type="entry name" value="G6PD"/>
    <property type="match status" value="1"/>
</dbReference>
<keyword evidence="6 7" id="KW-0119">Carbohydrate metabolism</keyword>
<dbReference type="RefSeq" id="WP_028498837.1">
    <property type="nucleotide sequence ID" value="NZ_CP028519.1"/>
</dbReference>
<dbReference type="KEGG" id="maer:DAI18_13955"/>
<evidence type="ECO:0000259" key="9">
    <source>
        <dbReference type="Pfam" id="PF02781"/>
    </source>
</evidence>